<dbReference type="PANTHER" id="PTHR31731">
    <property type="match status" value="1"/>
</dbReference>
<dbReference type="InterPro" id="IPR051636">
    <property type="entry name" value="Plant_LTP/defense-related"/>
</dbReference>
<name>A0A067K093_JATCU</name>
<feature type="chain" id="PRO_5001639128" description="Hydrophobic seed protein domain-containing protein" evidence="2">
    <location>
        <begin position="26"/>
        <end position="90"/>
    </location>
</feature>
<feature type="domain" description="Hydrophobic seed protein" evidence="3">
    <location>
        <begin position="40"/>
        <end position="89"/>
    </location>
</feature>
<dbReference type="InterPro" id="IPR036312">
    <property type="entry name" value="Bifun_inhib/LTP/seed_sf"/>
</dbReference>
<dbReference type="STRING" id="180498.A0A067K093"/>
<keyword evidence="2" id="KW-0732">Signal</keyword>
<dbReference type="SUPFAM" id="SSF47699">
    <property type="entry name" value="Bifunctional inhibitor/lipid-transfer protein/seed storage 2S albumin"/>
    <property type="match status" value="1"/>
</dbReference>
<evidence type="ECO:0000313" key="5">
    <source>
        <dbReference type="Proteomes" id="UP000027138"/>
    </source>
</evidence>
<dbReference type="EMBL" id="KK914993">
    <property type="protein sequence ID" value="KDP25660.1"/>
    <property type="molecule type" value="Genomic_DNA"/>
</dbReference>
<proteinExistence type="inferred from homology"/>
<dbReference type="OrthoDB" id="1421092at2759"/>
<organism evidence="4 5">
    <name type="scientific">Jatropha curcas</name>
    <name type="common">Barbados nut</name>
    <dbReference type="NCBI Taxonomy" id="180498"/>
    <lineage>
        <taxon>Eukaryota</taxon>
        <taxon>Viridiplantae</taxon>
        <taxon>Streptophyta</taxon>
        <taxon>Embryophyta</taxon>
        <taxon>Tracheophyta</taxon>
        <taxon>Spermatophyta</taxon>
        <taxon>Magnoliopsida</taxon>
        <taxon>eudicotyledons</taxon>
        <taxon>Gunneridae</taxon>
        <taxon>Pentapetalae</taxon>
        <taxon>rosids</taxon>
        <taxon>fabids</taxon>
        <taxon>Malpighiales</taxon>
        <taxon>Euphorbiaceae</taxon>
        <taxon>Crotonoideae</taxon>
        <taxon>Jatropheae</taxon>
        <taxon>Jatropha</taxon>
    </lineage>
</organism>
<evidence type="ECO:0000313" key="4">
    <source>
        <dbReference type="EMBL" id="KDP25660.1"/>
    </source>
</evidence>
<accession>A0A067K093</accession>
<evidence type="ECO:0000259" key="3">
    <source>
        <dbReference type="Pfam" id="PF14547"/>
    </source>
</evidence>
<feature type="signal peptide" evidence="2">
    <location>
        <begin position="1"/>
        <end position="25"/>
    </location>
</feature>
<reference evidence="4 5" key="1">
    <citation type="journal article" date="2014" name="PLoS ONE">
        <title>Global Analysis of Gene Expression Profiles in Physic Nut (Jatropha curcas L.) Seedlings Exposed to Salt Stress.</title>
        <authorList>
            <person name="Zhang L."/>
            <person name="Zhang C."/>
            <person name="Wu P."/>
            <person name="Chen Y."/>
            <person name="Li M."/>
            <person name="Jiang H."/>
            <person name="Wu G."/>
        </authorList>
    </citation>
    <scope>NUCLEOTIDE SEQUENCE [LARGE SCALE GENOMIC DNA]</scope>
    <source>
        <strain evidence="5">cv. GZQX0401</strain>
        <tissue evidence="4">Young leaves</tissue>
    </source>
</reference>
<sequence>MASTAKYCSALLLCLTLLFFGMVSATDTCPINYTQLKASVDYCGLLSGLADIDAAMCLCLAIKDRQFSINVSVDATLTNLLYSCGRTRPS</sequence>
<dbReference type="AlphaFoldDB" id="A0A067K093"/>
<evidence type="ECO:0000256" key="1">
    <source>
        <dbReference type="ARBA" id="ARBA00008965"/>
    </source>
</evidence>
<gene>
    <name evidence="4" type="ORF">JCGZ_20816</name>
</gene>
<dbReference type="Gene3D" id="1.10.110.10">
    <property type="entry name" value="Plant lipid-transfer and hydrophobic proteins"/>
    <property type="match status" value="1"/>
</dbReference>
<dbReference type="Pfam" id="PF14547">
    <property type="entry name" value="Hydrophob_seed"/>
    <property type="match status" value="1"/>
</dbReference>
<comment type="similarity">
    <text evidence="1">Belongs to the plant LTP family. PEARLI1 subfamily.</text>
</comment>
<dbReference type="Proteomes" id="UP000027138">
    <property type="component" value="Unassembled WGS sequence"/>
</dbReference>
<dbReference type="InterPro" id="IPR027923">
    <property type="entry name" value="Hydrophob_seed_dom"/>
</dbReference>
<protein>
    <recommendedName>
        <fullName evidence="3">Hydrophobic seed protein domain-containing protein</fullName>
    </recommendedName>
</protein>
<keyword evidence="5" id="KW-1185">Reference proteome</keyword>
<evidence type="ECO:0000256" key="2">
    <source>
        <dbReference type="SAM" id="SignalP"/>
    </source>
</evidence>